<dbReference type="EC" id="3.5.4.4" evidence="4"/>
<dbReference type="GO" id="GO:0004000">
    <property type="term" value="F:adenosine deaminase activity"/>
    <property type="evidence" value="ECO:0007669"/>
    <property type="project" value="TreeGrafter"/>
</dbReference>
<feature type="domain" description="Adenosine deaminase" evidence="10">
    <location>
        <begin position="256"/>
        <end position="564"/>
    </location>
</feature>
<evidence type="ECO:0000313" key="12">
    <source>
        <dbReference type="Proteomes" id="UP000030816"/>
    </source>
</evidence>
<evidence type="ECO:0000256" key="3">
    <source>
        <dbReference type="ARBA" id="ARBA00006083"/>
    </source>
</evidence>
<evidence type="ECO:0000259" key="10">
    <source>
        <dbReference type="Pfam" id="PF00962"/>
    </source>
</evidence>
<dbReference type="PANTHER" id="PTHR11409">
    <property type="entry name" value="ADENOSINE DEAMINASE"/>
    <property type="match status" value="1"/>
</dbReference>
<gene>
    <name evidence="11" type="ORF">MAM_06307</name>
</gene>
<comment type="subcellular location">
    <subcellularLocation>
        <location evidence="2">Secreted</location>
    </subcellularLocation>
</comment>
<comment type="catalytic activity">
    <reaction evidence="9">
        <text>adenosine + H2O + H(+) = inosine + NH4(+)</text>
        <dbReference type="Rhea" id="RHEA:24408"/>
        <dbReference type="ChEBI" id="CHEBI:15377"/>
        <dbReference type="ChEBI" id="CHEBI:15378"/>
        <dbReference type="ChEBI" id="CHEBI:16335"/>
        <dbReference type="ChEBI" id="CHEBI:17596"/>
        <dbReference type="ChEBI" id="CHEBI:28938"/>
        <dbReference type="EC" id="3.5.4.4"/>
    </reaction>
</comment>
<dbReference type="EMBL" id="AZHE01000019">
    <property type="protein sequence ID" value="KHN95945.1"/>
    <property type="molecule type" value="Genomic_DNA"/>
</dbReference>
<dbReference type="AlphaFoldDB" id="A0A0B2WSL5"/>
<evidence type="ECO:0000256" key="8">
    <source>
        <dbReference type="ARBA" id="ARBA00022801"/>
    </source>
</evidence>
<organism evidence="11 12">
    <name type="scientific">Metarhizium album (strain ARSEF 1941)</name>
    <dbReference type="NCBI Taxonomy" id="1081103"/>
    <lineage>
        <taxon>Eukaryota</taxon>
        <taxon>Fungi</taxon>
        <taxon>Dikarya</taxon>
        <taxon>Ascomycota</taxon>
        <taxon>Pezizomycotina</taxon>
        <taxon>Sordariomycetes</taxon>
        <taxon>Hypocreomycetidae</taxon>
        <taxon>Hypocreales</taxon>
        <taxon>Clavicipitaceae</taxon>
        <taxon>Metarhizium</taxon>
    </lineage>
</organism>
<dbReference type="GO" id="GO:0046872">
    <property type="term" value="F:metal ion binding"/>
    <property type="evidence" value="ECO:0007669"/>
    <property type="project" value="UniProtKB-KW"/>
</dbReference>
<dbReference type="SUPFAM" id="SSF51556">
    <property type="entry name" value="Metallo-dependent hydrolases"/>
    <property type="match status" value="1"/>
</dbReference>
<comment type="caution">
    <text evidence="11">The sequence shown here is derived from an EMBL/GenBank/DDBJ whole genome shotgun (WGS) entry which is preliminary data.</text>
</comment>
<dbReference type="PANTHER" id="PTHR11409:SF37">
    <property type="entry name" value="ADENOSINE DEAMINASE DOMAIN-CONTAINING PROTEIN"/>
    <property type="match status" value="1"/>
</dbReference>
<dbReference type="STRING" id="1081103.A0A0B2WSL5"/>
<keyword evidence="5" id="KW-0964">Secreted</keyword>
<evidence type="ECO:0000256" key="1">
    <source>
        <dbReference type="ARBA" id="ARBA00001947"/>
    </source>
</evidence>
<evidence type="ECO:0000256" key="6">
    <source>
        <dbReference type="ARBA" id="ARBA00022723"/>
    </source>
</evidence>
<evidence type="ECO:0000256" key="7">
    <source>
        <dbReference type="ARBA" id="ARBA00022729"/>
    </source>
</evidence>
<dbReference type="Proteomes" id="UP000030816">
    <property type="component" value="Unassembled WGS sequence"/>
</dbReference>
<reference evidence="11 12" key="1">
    <citation type="journal article" date="2014" name="Proc. Natl. Acad. Sci. U.S.A.">
        <title>Trajectory and genomic determinants of fungal-pathogen speciation and host adaptation.</title>
        <authorList>
            <person name="Hu X."/>
            <person name="Xiao G."/>
            <person name="Zheng P."/>
            <person name="Shang Y."/>
            <person name="Su Y."/>
            <person name="Zhang X."/>
            <person name="Liu X."/>
            <person name="Zhan S."/>
            <person name="St Leger R.J."/>
            <person name="Wang C."/>
        </authorList>
    </citation>
    <scope>NUCLEOTIDE SEQUENCE [LARGE SCALE GENOMIC DNA]</scope>
    <source>
        <strain evidence="11 12">ARSEF 1941</strain>
    </source>
</reference>
<comment type="similarity">
    <text evidence="3">Belongs to the metallo-dependent hydrolases superfamily. Adenosine and AMP deaminases family. ADGF subfamily.</text>
</comment>
<evidence type="ECO:0000256" key="4">
    <source>
        <dbReference type="ARBA" id="ARBA00012784"/>
    </source>
</evidence>
<sequence length="595" mass="68040">MVQAQYDDLAARCINYSPPPDIDSIGPKATGSEDPITFMKGHLKEVEEAYAMERKRLLQQEKDLDFTSRCCANATEREQLVDQMFRDFRERDEQMFKSQPPRPGHGGQQHHRFSGDHYLSNVDLIPKTALYHVAKQFPKGAHLHVHFNACLPPSFLLDLAAKMDRMFITGDVALTPANLQKCQIQFSIKSEEDEKVVSGPKKIFSEDCNGDRGWSMKLSKFLEQSKDHFSGLEPMKWLQTKVEFDEEEAHDLPQTVEGAWELFNKRTRLMKGLFNYEKAFRAYIQAFCQDLEEDKILYAEVRITFMESNYLFSDDGKQRKDNVEIMRIFAEELDKFKANLTDETAFHHVKVIYCTPRSMDPEKIQAGLEECIKLKETWPGLIAGYDVVGQEGPAKLVSYPLKKFAPQFLLFRKTCRMKGLDIPFLFHCGETLETGTSTDGNLVDAVLLGAKRIAHAFALTKHPHMMQLMKAKGVCVELCPISNEVLGLTPRVAGHSMYSLLANNVHCTINSDNGTLFRSSLSHDYYQTMVGRNDLGLFGLKQLSLWSIQHACLEDDEKKQLLEKWEEQWADYLVRMTDKPDSLMMPGEMDESPAK</sequence>
<dbReference type="Pfam" id="PF00962">
    <property type="entry name" value="A_deaminase"/>
    <property type="match status" value="1"/>
</dbReference>
<name>A0A0B2WSL5_METAS</name>
<dbReference type="InterPro" id="IPR032466">
    <property type="entry name" value="Metal_Hydrolase"/>
</dbReference>
<dbReference type="Gene3D" id="3.20.20.140">
    <property type="entry name" value="Metal-dependent hydrolases"/>
    <property type="match status" value="1"/>
</dbReference>
<dbReference type="GO" id="GO:0046103">
    <property type="term" value="P:inosine biosynthetic process"/>
    <property type="evidence" value="ECO:0007669"/>
    <property type="project" value="TreeGrafter"/>
</dbReference>
<proteinExistence type="inferred from homology"/>
<keyword evidence="6" id="KW-0479">Metal-binding</keyword>
<dbReference type="GO" id="GO:0006154">
    <property type="term" value="P:adenosine catabolic process"/>
    <property type="evidence" value="ECO:0007669"/>
    <property type="project" value="TreeGrafter"/>
</dbReference>
<evidence type="ECO:0000256" key="2">
    <source>
        <dbReference type="ARBA" id="ARBA00004613"/>
    </source>
</evidence>
<dbReference type="GeneID" id="63740762"/>
<dbReference type="HOGENOM" id="CLU_022829_1_0_1"/>
<evidence type="ECO:0000256" key="9">
    <source>
        <dbReference type="ARBA" id="ARBA00047764"/>
    </source>
</evidence>
<dbReference type="InterPro" id="IPR001365">
    <property type="entry name" value="A_deaminase_dom"/>
</dbReference>
<evidence type="ECO:0000313" key="11">
    <source>
        <dbReference type="EMBL" id="KHN95945.1"/>
    </source>
</evidence>
<dbReference type="FunFam" id="3.20.20.140:FF:000017">
    <property type="entry name" value="Adenosine deaminase 2"/>
    <property type="match status" value="1"/>
</dbReference>
<keyword evidence="8" id="KW-0378">Hydrolase</keyword>
<dbReference type="OrthoDB" id="7202371at2759"/>
<dbReference type="InterPro" id="IPR006330">
    <property type="entry name" value="Ado/ade_deaminase"/>
</dbReference>
<evidence type="ECO:0000256" key="5">
    <source>
        <dbReference type="ARBA" id="ARBA00022525"/>
    </source>
</evidence>
<dbReference type="RefSeq" id="XP_040677011.1">
    <property type="nucleotide sequence ID" value="XM_040825105.1"/>
</dbReference>
<comment type="cofactor">
    <cofactor evidence="1">
        <name>Zn(2+)</name>
        <dbReference type="ChEBI" id="CHEBI:29105"/>
    </cofactor>
</comment>
<keyword evidence="7" id="KW-0732">Signal</keyword>
<protein>
    <recommendedName>
        <fullName evidence="4">adenosine deaminase</fullName>
        <ecNumber evidence="4">3.5.4.4</ecNumber>
    </recommendedName>
</protein>
<accession>A0A0B2WSL5</accession>
<keyword evidence="12" id="KW-1185">Reference proteome</keyword>
<dbReference type="GO" id="GO:0005576">
    <property type="term" value="C:extracellular region"/>
    <property type="evidence" value="ECO:0007669"/>
    <property type="project" value="UniProtKB-SubCell"/>
</dbReference>